<name>A0A6H1UFA5_9GAMM</name>
<evidence type="ECO:0000313" key="2">
    <source>
        <dbReference type="EMBL" id="QIZ77309.1"/>
    </source>
</evidence>
<dbReference type="KEGG" id="fes:HER31_10720"/>
<dbReference type="InterPro" id="IPR026950">
    <property type="entry name" value="Caps_assemb_Wzi"/>
</dbReference>
<keyword evidence="3" id="KW-1185">Reference proteome</keyword>
<feature type="signal peptide" evidence="1">
    <location>
        <begin position="1"/>
        <end position="19"/>
    </location>
</feature>
<gene>
    <name evidence="2" type="ORF">HER31_10720</name>
</gene>
<sequence length="492" mass="54582">MKNCAVALILSMLAAPLLAAPWISPSDLHLRADLQRLADEGFITVPLTTFPLMWAGIQDNIQSNSDADLSDGGLESLRRVRHRMTVETGKGFIGSASFGAGTDTPRFQHFGSDNREQGETQLSAEYMGDRFAGKLAVTYAFDAQDDEDFRLDGSYVAAVWGNWVFSAGQIEQWYGPGMDTSLLMSTNARPMPGLHLTRNNPKAFESKWLSWIGPWTLTTGVSWMNDDEREVQDTLLYTFRATIKPIPQLELGVSRAAQLCGDGYSCSASVWGDMLTGKDNTGRDGIDADNEPGNQIASIDARWGDTLYGVPYGLYVESMGEDGFGLDKFPPFQAKSYLWGADVSYELLGQQIRTFFEYSDTAAWCNDRYDCAYEHHRYKSGMRYNGRVIGSTYDNDTFAYVLGNIGFAPNGHQWKLNLRFLDINHDNSNSSAPGGNPVSDVAEETYQLEAGYIMPLGEGRLSVTAEVSRSTFKDDIDSDTDANLWASWEIKF</sequence>
<evidence type="ECO:0000313" key="3">
    <source>
        <dbReference type="Proteomes" id="UP000501602"/>
    </source>
</evidence>
<organism evidence="2 3">
    <name type="scientific">Ferrimonas lipolytica</name>
    <dbReference type="NCBI Taxonomy" id="2724191"/>
    <lineage>
        <taxon>Bacteria</taxon>
        <taxon>Pseudomonadati</taxon>
        <taxon>Pseudomonadota</taxon>
        <taxon>Gammaproteobacteria</taxon>
        <taxon>Alteromonadales</taxon>
        <taxon>Ferrimonadaceae</taxon>
        <taxon>Ferrimonas</taxon>
    </lineage>
</organism>
<dbReference type="Pfam" id="PF14052">
    <property type="entry name" value="Caps_assemb_Wzi"/>
    <property type="match status" value="1"/>
</dbReference>
<reference evidence="2 3" key="1">
    <citation type="submission" date="2020-04" db="EMBL/GenBank/DDBJ databases">
        <title>Ferrimonas sp. S7 isolated from sea water.</title>
        <authorList>
            <person name="Bae S.S."/>
            <person name="Baek K."/>
        </authorList>
    </citation>
    <scope>NUCLEOTIDE SEQUENCE [LARGE SCALE GENOMIC DNA]</scope>
    <source>
        <strain evidence="2 3">S7</strain>
    </source>
</reference>
<dbReference type="EMBL" id="CP051180">
    <property type="protein sequence ID" value="QIZ77309.1"/>
    <property type="molecule type" value="Genomic_DNA"/>
</dbReference>
<keyword evidence="1" id="KW-0732">Signal</keyword>
<evidence type="ECO:0000256" key="1">
    <source>
        <dbReference type="SAM" id="SignalP"/>
    </source>
</evidence>
<dbReference type="InterPro" id="IPR038636">
    <property type="entry name" value="Wzi_sf"/>
</dbReference>
<dbReference type="RefSeq" id="WP_168660570.1">
    <property type="nucleotide sequence ID" value="NZ_CP051180.1"/>
</dbReference>
<protein>
    <submittedName>
        <fullName evidence="2">Capsule assembly Wzi family protein</fullName>
    </submittedName>
</protein>
<dbReference type="Gene3D" id="2.40.160.130">
    <property type="entry name" value="Capsule assembly protein Wzi"/>
    <property type="match status" value="1"/>
</dbReference>
<accession>A0A6H1UFA5</accession>
<dbReference type="Proteomes" id="UP000501602">
    <property type="component" value="Chromosome"/>
</dbReference>
<dbReference type="AlphaFoldDB" id="A0A6H1UFA5"/>
<feature type="chain" id="PRO_5026194130" evidence="1">
    <location>
        <begin position="20"/>
        <end position="492"/>
    </location>
</feature>
<proteinExistence type="predicted"/>